<organism evidence="2 3">
    <name type="scientific">Streptomyces venezuelae</name>
    <dbReference type="NCBI Taxonomy" id="54571"/>
    <lineage>
        <taxon>Bacteria</taxon>
        <taxon>Bacillati</taxon>
        <taxon>Actinomycetota</taxon>
        <taxon>Actinomycetes</taxon>
        <taxon>Kitasatosporales</taxon>
        <taxon>Streptomycetaceae</taxon>
        <taxon>Streptomyces</taxon>
    </lineage>
</organism>
<dbReference type="InterPro" id="IPR010359">
    <property type="entry name" value="IrrE_HExxH"/>
</dbReference>
<dbReference type="AlphaFoldDB" id="A0A5P2D928"/>
<feature type="domain" description="IrrE N-terminal-like" evidence="1">
    <location>
        <begin position="52"/>
        <end position="110"/>
    </location>
</feature>
<proteinExistence type="predicted"/>
<dbReference type="Proteomes" id="UP000325211">
    <property type="component" value="Chromosome"/>
</dbReference>
<evidence type="ECO:0000259" key="1">
    <source>
        <dbReference type="Pfam" id="PF06114"/>
    </source>
</evidence>
<dbReference type="Pfam" id="PF06114">
    <property type="entry name" value="Peptidase_M78"/>
    <property type="match status" value="1"/>
</dbReference>
<protein>
    <recommendedName>
        <fullName evidence="1">IrrE N-terminal-like domain-containing protein</fullName>
    </recommendedName>
</protein>
<gene>
    <name evidence="2" type="ORF">DEJ50_30745</name>
</gene>
<reference evidence="2 3" key="1">
    <citation type="submission" date="2018-05" db="EMBL/GenBank/DDBJ databases">
        <title>Streptomyces venezuelae.</title>
        <authorList>
            <person name="Kim W."/>
            <person name="Lee N."/>
            <person name="Cho B.-K."/>
        </authorList>
    </citation>
    <scope>NUCLEOTIDE SEQUENCE [LARGE SCALE GENOMIC DNA]</scope>
    <source>
        <strain evidence="2 3">ATCC 21782</strain>
    </source>
</reference>
<dbReference type="EMBL" id="CP029190">
    <property type="protein sequence ID" value="QES51576.1"/>
    <property type="molecule type" value="Genomic_DNA"/>
</dbReference>
<accession>A0A5P2D928</accession>
<dbReference type="OrthoDB" id="4310552at2"/>
<evidence type="ECO:0000313" key="3">
    <source>
        <dbReference type="Proteomes" id="UP000325211"/>
    </source>
</evidence>
<name>A0A5P2D928_STRVZ</name>
<evidence type="ECO:0000313" key="2">
    <source>
        <dbReference type="EMBL" id="QES51576.1"/>
    </source>
</evidence>
<sequence length="158" mass="17583">MRRTRDALLSGLELPVPVDPPTVFAALCASMARRHRAPVEYRLVRFPVCTVSGLLVRTDARALILIEENTSAEHQLCILGHEFWHMEQEAARPRTTEAATQTEAEEEEEADCEVFGSLIASRCVRWLQADAEAVPESASQFGRRLHATLGHTGTGMTW</sequence>